<evidence type="ECO:0000313" key="6">
    <source>
        <dbReference type="EMBL" id="GAM13394.1"/>
    </source>
</evidence>
<dbReference type="STRING" id="1321606.SAMD00020551_1536"/>
<keyword evidence="7" id="KW-1185">Reference proteome</keyword>
<sequence length="294" mass="33650">MDFHQLKSFYYVANYLNFSKAAEKVSLSQPAVSRQIEALEVYYKLSLFNRSGRKVELTDAGRRLLQYTEKILLLTEETEKAMMALTNLETGDIRVGACTTVGNYILPALIVDFQNKYKKIKVDLIIDHTDSIIEKLKKGELDVAITAYGNNDPLLTYKPILKDEIIFVTDRGFRLDGVSSIHQLKNELFFLRKKGTNTRGLIDLLFESHGFQPTKLLEFDTNEAIMRALKNGRGIGILPQLVITDKLQSGQIERYEINERSQRSFSVISPREKFISPSLLIFSNYIKKNIFAYS</sequence>
<feature type="domain" description="HTH lysR-type" evidence="5">
    <location>
        <begin position="1"/>
        <end position="58"/>
    </location>
</feature>
<dbReference type="PANTHER" id="PTHR30126:SF40">
    <property type="entry name" value="HTH-TYPE TRANSCRIPTIONAL REGULATOR GLTR"/>
    <property type="match status" value="1"/>
</dbReference>
<dbReference type="GO" id="GO:0003700">
    <property type="term" value="F:DNA-binding transcription factor activity"/>
    <property type="evidence" value="ECO:0007669"/>
    <property type="project" value="InterPro"/>
</dbReference>
<name>A0A0A8X2F9_MESS1</name>
<dbReference type="PANTHER" id="PTHR30126">
    <property type="entry name" value="HTH-TYPE TRANSCRIPTIONAL REGULATOR"/>
    <property type="match status" value="1"/>
</dbReference>
<evidence type="ECO:0000256" key="3">
    <source>
        <dbReference type="ARBA" id="ARBA00023125"/>
    </source>
</evidence>
<dbReference type="FunFam" id="1.10.10.10:FF:000001">
    <property type="entry name" value="LysR family transcriptional regulator"/>
    <property type="match status" value="1"/>
</dbReference>
<dbReference type="CDD" id="cd05466">
    <property type="entry name" value="PBP2_LTTR_substrate"/>
    <property type="match status" value="1"/>
</dbReference>
<keyword evidence="3" id="KW-0238">DNA-binding</keyword>
<dbReference type="Pfam" id="PF03466">
    <property type="entry name" value="LysR_substrate"/>
    <property type="match status" value="1"/>
</dbReference>
<accession>A0A0A8X2F9</accession>
<protein>
    <submittedName>
        <fullName evidence="6">RuBisCO operon transcriptional regulator</fullName>
    </submittedName>
</protein>
<proteinExistence type="inferred from homology"/>
<dbReference type="InterPro" id="IPR036390">
    <property type="entry name" value="WH_DNA-bd_sf"/>
</dbReference>
<dbReference type="InterPro" id="IPR000847">
    <property type="entry name" value="LysR_HTH_N"/>
</dbReference>
<dbReference type="GO" id="GO:0000976">
    <property type="term" value="F:transcription cis-regulatory region binding"/>
    <property type="evidence" value="ECO:0007669"/>
    <property type="project" value="TreeGrafter"/>
</dbReference>
<keyword evidence="2" id="KW-0805">Transcription regulation</keyword>
<gene>
    <name evidence="6" type="ORF">SAMD00020551_1536</name>
</gene>
<evidence type="ECO:0000259" key="5">
    <source>
        <dbReference type="PROSITE" id="PS50931"/>
    </source>
</evidence>
<dbReference type="InterPro" id="IPR005119">
    <property type="entry name" value="LysR_subst-bd"/>
</dbReference>
<organism evidence="6 7">
    <name type="scientific">Mesobacillus selenatarsenatis (strain DSM 18680 / JCM 14380 / FERM P-15431 / SF-1)</name>
    <dbReference type="NCBI Taxonomy" id="1321606"/>
    <lineage>
        <taxon>Bacteria</taxon>
        <taxon>Bacillati</taxon>
        <taxon>Bacillota</taxon>
        <taxon>Bacilli</taxon>
        <taxon>Bacillales</taxon>
        <taxon>Bacillaceae</taxon>
        <taxon>Mesobacillus</taxon>
    </lineage>
</organism>
<reference evidence="6 7" key="1">
    <citation type="submission" date="2013-06" db="EMBL/GenBank/DDBJ databases">
        <title>Whole genome shotgun sequence of Bacillus selenatarsenatis SF-1.</title>
        <authorList>
            <person name="Kuroda M."/>
            <person name="Sei K."/>
            <person name="Yamashita M."/>
            <person name="Ike M."/>
        </authorList>
    </citation>
    <scope>NUCLEOTIDE SEQUENCE [LARGE SCALE GENOMIC DNA]</scope>
    <source>
        <strain evidence="6 7">SF-1</strain>
    </source>
</reference>
<dbReference type="SUPFAM" id="SSF53850">
    <property type="entry name" value="Periplasmic binding protein-like II"/>
    <property type="match status" value="1"/>
</dbReference>
<dbReference type="PROSITE" id="PS50931">
    <property type="entry name" value="HTH_LYSR"/>
    <property type="match status" value="1"/>
</dbReference>
<evidence type="ECO:0000256" key="2">
    <source>
        <dbReference type="ARBA" id="ARBA00023015"/>
    </source>
</evidence>
<dbReference type="PRINTS" id="PR00039">
    <property type="entry name" value="HTHLYSR"/>
</dbReference>
<dbReference type="Gene3D" id="1.10.10.10">
    <property type="entry name" value="Winged helix-like DNA-binding domain superfamily/Winged helix DNA-binding domain"/>
    <property type="match status" value="1"/>
</dbReference>
<dbReference type="InterPro" id="IPR036388">
    <property type="entry name" value="WH-like_DNA-bd_sf"/>
</dbReference>
<keyword evidence="4" id="KW-0804">Transcription</keyword>
<dbReference type="Pfam" id="PF00126">
    <property type="entry name" value="HTH_1"/>
    <property type="match status" value="1"/>
</dbReference>
<dbReference type="EMBL" id="BASE01000031">
    <property type="protein sequence ID" value="GAM13394.1"/>
    <property type="molecule type" value="Genomic_DNA"/>
</dbReference>
<dbReference type="Gene3D" id="3.40.190.290">
    <property type="match status" value="1"/>
</dbReference>
<dbReference type="Proteomes" id="UP000031014">
    <property type="component" value="Unassembled WGS sequence"/>
</dbReference>
<comment type="similarity">
    <text evidence="1">Belongs to the LysR transcriptional regulatory family.</text>
</comment>
<dbReference type="AlphaFoldDB" id="A0A0A8X2F9"/>
<evidence type="ECO:0000256" key="4">
    <source>
        <dbReference type="ARBA" id="ARBA00023163"/>
    </source>
</evidence>
<evidence type="ECO:0000256" key="1">
    <source>
        <dbReference type="ARBA" id="ARBA00009437"/>
    </source>
</evidence>
<comment type="caution">
    <text evidence="6">The sequence shown here is derived from an EMBL/GenBank/DDBJ whole genome shotgun (WGS) entry which is preliminary data.</text>
</comment>
<dbReference type="SUPFAM" id="SSF46785">
    <property type="entry name" value="Winged helix' DNA-binding domain"/>
    <property type="match status" value="1"/>
</dbReference>
<evidence type="ECO:0000313" key="7">
    <source>
        <dbReference type="Proteomes" id="UP000031014"/>
    </source>
</evidence>
<dbReference type="RefSeq" id="WP_041965242.1">
    <property type="nucleotide sequence ID" value="NZ_BASE01000031.1"/>
</dbReference>